<feature type="compositionally biased region" description="Basic and acidic residues" evidence="1">
    <location>
        <begin position="55"/>
        <end position="76"/>
    </location>
</feature>
<name>A0A4V4HQG2_9HYPH</name>
<protein>
    <submittedName>
        <fullName evidence="2">Uncharacterized protein</fullName>
    </submittedName>
</protein>
<feature type="compositionally biased region" description="Basic and acidic residues" evidence="1">
    <location>
        <begin position="1"/>
        <end position="10"/>
    </location>
</feature>
<reference evidence="2 3" key="1">
    <citation type="submission" date="2019-04" db="EMBL/GenBank/DDBJ databases">
        <title>genome sequence of strain W3.</title>
        <authorList>
            <person name="Gao J."/>
            <person name="Sun J."/>
        </authorList>
    </citation>
    <scope>NUCLEOTIDE SEQUENCE [LARGE SCALE GENOMIC DNA]</scope>
    <source>
        <strain evidence="2 3">W3</strain>
    </source>
</reference>
<gene>
    <name evidence="2" type="ORF">FAA86_17140</name>
</gene>
<dbReference type="Proteomes" id="UP000307378">
    <property type="component" value="Unassembled WGS sequence"/>
</dbReference>
<proteinExistence type="predicted"/>
<evidence type="ECO:0000256" key="1">
    <source>
        <dbReference type="SAM" id="MobiDB-lite"/>
    </source>
</evidence>
<dbReference type="RefSeq" id="WP_136542391.1">
    <property type="nucleotide sequence ID" value="NZ_STGU01000010.1"/>
</dbReference>
<evidence type="ECO:0000313" key="3">
    <source>
        <dbReference type="Proteomes" id="UP000307378"/>
    </source>
</evidence>
<comment type="caution">
    <text evidence="2">The sequence shown here is derived from an EMBL/GenBank/DDBJ whole genome shotgun (WGS) entry which is preliminary data.</text>
</comment>
<feature type="region of interest" description="Disordered" evidence="1">
    <location>
        <begin position="1"/>
        <end position="76"/>
    </location>
</feature>
<sequence length="76" mass="8171">MSSDHQDKDVKRVHKDAQGQFAGTQAGGDSDGVASAKPTVVTGSEDATVNKWPPGKKDPPKDWDSNFDIRDQSSDQ</sequence>
<dbReference type="AlphaFoldDB" id="A0A4V4HQG2"/>
<evidence type="ECO:0000313" key="2">
    <source>
        <dbReference type="EMBL" id="THV33746.1"/>
    </source>
</evidence>
<dbReference type="EMBL" id="STGU01000010">
    <property type="protein sequence ID" value="THV33746.1"/>
    <property type="molecule type" value="Genomic_DNA"/>
</dbReference>
<accession>A0A4V4HQG2</accession>
<organism evidence="2 3">
    <name type="scientific">Rhizobium rosettiformans W3</name>
    <dbReference type="NCBI Taxonomy" id="538378"/>
    <lineage>
        <taxon>Bacteria</taxon>
        <taxon>Pseudomonadati</taxon>
        <taxon>Pseudomonadota</taxon>
        <taxon>Alphaproteobacteria</taxon>
        <taxon>Hyphomicrobiales</taxon>
        <taxon>Rhizobiaceae</taxon>
        <taxon>Rhizobium/Agrobacterium group</taxon>
        <taxon>Rhizobium</taxon>
    </lineage>
</organism>